<dbReference type="PROSITE" id="PS00061">
    <property type="entry name" value="ADH_SHORT"/>
    <property type="match status" value="1"/>
</dbReference>
<dbReference type="PANTHER" id="PTHR43391">
    <property type="entry name" value="RETINOL DEHYDROGENASE-RELATED"/>
    <property type="match status" value="1"/>
</dbReference>
<keyword evidence="2" id="KW-0521">NADP</keyword>
<feature type="domain" description="Ketoreductase" evidence="5">
    <location>
        <begin position="2"/>
        <end position="186"/>
    </location>
</feature>
<evidence type="ECO:0000313" key="7">
    <source>
        <dbReference type="Proteomes" id="UP000501600"/>
    </source>
</evidence>
<evidence type="ECO:0000256" key="3">
    <source>
        <dbReference type="ARBA" id="ARBA00023002"/>
    </source>
</evidence>
<dbReference type="SMART" id="SM00822">
    <property type="entry name" value="PKS_KR"/>
    <property type="match status" value="1"/>
</dbReference>
<proteinExistence type="inferred from homology"/>
<evidence type="ECO:0000313" key="6">
    <source>
        <dbReference type="EMBL" id="QJB70181.1"/>
    </source>
</evidence>
<dbReference type="PANTHER" id="PTHR43391:SF14">
    <property type="entry name" value="DEHYDROGENASE_REDUCTASE SDR FAMILY PROTEIN 7-LIKE"/>
    <property type="match status" value="1"/>
</dbReference>
<dbReference type="SUPFAM" id="SSF51735">
    <property type="entry name" value="NAD(P)-binding Rossmann-fold domains"/>
    <property type="match status" value="1"/>
</dbReference>
<dbReference type="EMBL" id="CP051217">
    <property type="protein sequence ID" value="QJB70181.1"/>
    <property type="molecule type" value="Genomic_DNA"/>
</dbReference>
<dbReference type="Proteomes" id="UP000501600">
    <property type="component" value="Chromosome"/>
</dbReference>
<dbReference type="RefSeq" id="WP_168820447.1">
    <property type="nucleotide sequence ID" value="NZ_CP051217.1"/>
</dbReference>
<dbReference type="PRINTS" id="PR00080">
    <property type="entry name" value="SDRFAMILY"/>
</dbReference>
<gene>
    <name evidence="6" type="ORF">HF685_13520</name>
</gene>
<dbReference type="InterPro" id="IPR020904">
    <property type="entry name" value="Sc_DH/Rdtase_CS"/>
</dbReference>
<evidence type="ECO:0000256" key="2">
    <source>
        <dbReference type="ARBA" id="ARBA00022857"/>
    </source>
</evidence>
<name>A0A6H2DQZ1_9SPHN</name>
<comment type="similarity">
    <text evidence="1 4">Belongs to the short-chain dehydrogenases/reductases (SDR) family.</text>
</comment>
<organism evidence="6 7">
    <name type="scientific">Parasphingorhabdus halotolerans</name>
    <dbReference type="NCBI Taxonomy" id="2725558"/>
    <lineage>
        <taxon>Bacteria</taxon>
        <taxon>Pseudomonadati</taxon>
        <taxon>Pseudomonadota</taxon>
        <taxon>Alphaproteobacteria</taxon>
        <taxon>Sphingomonadales</taxon>
        <taxon>Sphingomonadaceae</taxon>
        <taxon>Parasphingorhabdus</taxon>
    </lineage>
</organism>
<dbReference type="PRINTS" id="PR00081">
    <property type="entry name" value="GDHRDH"/>
</dbReference>
<dbReference type="InterPro" id="IPR036291">
    <property type="entry name" value="NAD(P)-bd_dom_sf"/>
</dbReference>
<dbReference type="InterPro" id="IPR057326">
    <property type="entry name" value="KR_dom"/>
</dbReference>
<protein>
    <submittedName>
        <fullName evidence="6">SDR family NAD(P)-dependent oxidoreductase</fullName>
    </submittedName>
</protein>
<keyword evidence="3" id="KW-0560">Oxidoreductase</keyword>
<dbReference type="KEGG" id="phao:HF685_13520"/>
<dbReference type="Gene3D" id="3.40.50.720">
    <property type="entry name" value="NAD(P)-binding Rossmann-like Domain"/>
    <property type="match status" value="1"/>
</dbReference>
<dbReference type="InterPro" id="IPR002347">
    <property type="entry name" value="SDR_fam"/>
</dbReference>
<evidence type="ECO:0000256" key="1">
    <source>
        <dbReference type="ARBA" id="ARBA00006484"/>
    </source>
</evidence>
<evidence type="ECO:0000259" key="5">
    <source>
        <dbReference type="SMART" id="SM00822"/>
    </source>
</evidence>
<keyword evidence="7" id="KW-1185">Reference proteome</keyword>
<evidence type="ECO:0000256" key="4">
    <source>
        <dbReference type="RuleBase" id="RU000363"/>
    </source>
</evidence>
<reference evidence="6 7" key="1">
    <citation type="submission" date="2020-04" db="EMBL/GenBank/DDBJ databases">
        <title>Genome sequence for Sphingorhabdus sp. strain M1.</title>
        <authorList>
            <person name="Park S.-J."/>
        </authorList>
    </citation>
    <scope>NUCLEOTIDE SEQUENCE [LARGE SCALE GENOMIC DNA]</scope>
    <source>
        <strain evidence="6 7">JK6</strain>
    </source>
</reference>
<accession>A0A6H2DQZ1</accession>
<dbReference type="CDD" id="cd05233">
    <property type="entry name" value="SDR_c"/>
    <property type="match status" value="1"/>
</dbReference>
<dbReference type="AlphaFoldDB" id="A0A6H2DQZ1"/>
<dbReference type="Pfam" id="PF00106">
    <property type="entry name" value="adh_short"/>
    <property type="match status" value="1"/>
</dbReference>
<sequence length="267" mass="28375">MTVAVITGAASGIGAGLAHHAASLGMKLVLADWDAPAVKEVADSLSTEVIAVPTDVRDEAAVQSLAEAAYDRFGEVDLLFNNAGVLSSGLSWEIDAATWQRSLDINIGGVVNVIRAFVPRLIAADRPSRIINTSSVGGFLTSPFMAPYSATKFAVVAISEALAGELIATGSKVHVSLLAPGPVKSAIMDEHAPAATAEFMTMLRDMNDENGMMPDEFAPLVFDAIERGEYWIVPQPEALDPALRERTEMILERRPPASFNLLSGDRE</sequence>
<dbReference type="GO" id="GO:0016491">
    <property type="term" value="F:oxidoreductase activity"/>
    <property type="evidence" value="ECO:0007669"/>
    <property type="project" value="UniProtKB-KW"/>
</dbReference>